<feature type="chain" id="PRO_5030611921" evidence="1">
    <location>
        <begin position="30"/>
        <end position="349"/>
    </location>
</feature>
<dbReference type="InterPro" id="IPR048799">
    <property type="entry name" value="P68_RBP_TagC-like_beta-prop"/>
</dbReference>
<dbReference type="RefSeq" id="WP_185129210.1">
    <property type="nucleotide sequence ID" value="NZ_JACJVO010000012.1"/>
</dbReference>
<dbReference type="Pfam" id="PF21311">
    <property type="entry name" value="Phage_RBD_prop"/>
    <property type="match status" value="1"/>
</dbReference>
<evidence type="ECO:0000313" key="4">
    <source>
        <dbReference type="Proteomes" id="UP000564644"/>
    </source>
</evidence>
<protein>
    <submittedName>
        <fullName evidence="3">Tat pathway signal sequence domain protein</fullName>
    </submittedName>
</protein>
<evidence type="ECO:0000313" key="3">
    <source>
        <dbReference type="EMBL" id="MBB6731554.1"/>
    </source>
</evidence>
<accession>A0A7X0SKB2</accession>
<organism evidence="3 4">
    <name type="scientific">Cohnella zeiphila</name>
    <dbReference type="NCBI Taxonomy" id="2761120"/>
    <lineage>
        <taxon>Bacteria</taxon>
        <taxon>Bacillati</taxon>
        <taxon>Bacillota</taxon>
        <taxon>Bacilli</taxon>
        <taxon>Bacillales</taxon>
        <taxon>Paenibacillaceae</taxon>
        <taxon>Cohnella</taxon>
    </lineage>
</organism>
<comment type="caution">
    <text evidence="3">The sequence shown here is derived from an EMBL/GenBank/DDBJ whole genome shotgun (WGS) entry which is preliminary data.</text>
</comment>
<reference evidence="3 4" key="1">
    <citation type="submission" date="2020-08" db="EMBL/GenBank/DDBJ databases">
        <title>Cohnella phylogeny.</title>
        <authorList>
            <person name="Dunlap C."/>
        </authorList>
    </citation>
    <scope>NUCLEOTIDE SEQUENCE [LARGE SCALE GENOMIC DNA]</scope>
    <source>
        <strain evidence="3 4">CBP 2801</strain>
    </source>
</reference>
<name>A0A7X0SKB2_9BACL</name>
<feature type="signal peptide" evidence="1">
    <location>
        <begin position="1"/>
        <end position="29"/>
    </location>
</feature>
<feature type="domain" description="P68 RBP/TagC-like beta-propeller" evidence="2">
    <location>
        <begin position="62"/>
        <end position="342"/>
    </location>
</feature>
<evidence type="ECO:0000256" key="1">
    <source>
        <dbReference type="SAM" id="SignalP"/>
    </source>
</evidence>
<sequence length="349" mass="37809">MRAWSQRKFVMSACAVLLALTLLPSQSFGSPLGAKVKAAQAFDLTAPAKELISGTDLQNNTVLQSFAFDNVNHYLYTVQLMAGGQQLPGESAPVSGADRALNGDLCLTKLDESGHVISYMYLKGFGHGVQIGVEPGVGQNGEPVSYLWTEVDAAHDHPADGTNGWGTQIARFPFTDGAVVTPNTPWLEKYSLIQGADRTTVSLDTAHDLLTMRYRLDGLFHFAVFELSKVKSHSHVQPLADVVQPQLSYDFQGFTSYGSTLYLLEGTHSVSTYPDGNTYITSVDLNSGEVTDRQLMTAAPDLTYREPEGLAVQLPDPNHPEAPRLAFGFASGDTGGRQANIYYLDALKD</sequence>
<keyword evidence="1" id="KW-0732">Signal</keyword>
<proteinExistence type="predicted"/>
<evidence type="ECO:0000259" key="2">
    <source>
        <dbReference type="Pfam" id="PF21311"/>
    </source>
</evidence>
<dbReference type="EMBL" id="JACJVO010000012">
    <property type="protein sequence ID" value="MBB6731554.1"/>
    <property type="molecule type" value="Genomic_DNA"/>
</dbReference>
<keyword evidence="4" id="KW-1185">Reference proteome</keyword>
<gene>
    <name evidence="3" type="ORF">H7C18_11600</name>
</gene>
<dbReference type="Proteomes" id="UP000564644">
    <property type="component" value="Unassembled WGS sequence"/>
</dbReference>
<dbReference type="AlphaFoldDB" id="A0A7X0SKB2"/>